<dbReference type="EMBL" id="JASWJB010000051">
    <property type="protein sequence ID" value="KAK2605833.1"/>
    <property type="molecule type" value="Genomic_DNA"/>
</dbReference>
<dbReference type="GO" id="GO:0001522">
    <property type="term" value="P:pseudouridine synthesis"/>
    <property type="evidence" value="ECO:0007669"/>
    <property type="project" value="InterPro"/>
</dbReference>
<feature type="region of interest" description="Disordered" evidence="10">
    <location>
        <begin position="1"/>
        <end position="20"/>
    </location>
</feature>
<evidence type="ECO:0000256" key="5">
    <source>
        <dbReference type="ARBA" id="ARBA00022552"/>
    </source>
</evidence>
<evidence type="ECO:0000256" key="8">
    <source>
        <dbReference type="ARBA" id="ARBA00023242"/>
    </source>
</evidence>
<feature type="compositionally biased region" description="Low complexity" evidence="10">
    <location>
        <begin position="122"/>
        <end position="136"/>
    </location>
</feature>
<keyword evidence="12" id="KW-1185">Reference proteome</keyword>
<evidence type="ECO:0000256" key="2">
    <source>
        <dbReference type="ARBA" id="ARBA00009801"/>
    </source>
</evidence>
<comment type="subcellular location">
    <subcellularLocation>
        <location evidence="1">Nucleus</location>
    </subcellularLocation>
</comment>
<dbReference type="GO" id="GO:0003723">
    <property type="term" value="F:RNA binding"/>
    <property type="evidence" value="ECO:0007669"/>
    <property type="project" value="UniProtKB-KW"/>
</dbReference>
<feature type="region of interest" description="Disordered" evidence="10">
    <location>
        <begin position="311"/>
        <end position="559"/>
    </location>
</feature>
<keyword evidence="4" id="KW-0690">Ribosome biogenesis</keyword>
<evidence type="ECO:0000256" key="10">
    <source>
        <dbReference type="SAM" id="MobiDB-lite"/>
    </source>
</evidence>
<dbReference type="GO" id="GO:0006364">
    <property type="term" value="P:rRNA processing"/>
    <property type="evidence" value="ECO:0007669"/>
    <property type="project" value="UniProtKB-KW"/>
</dbReference>
<accession>A0AAJ0CVP9</accession>
<reference evidence="11" key="1">
    <citation type="submission" date="2023-06" db="EMBL/GenBank/DDBJ databases">
        <title>Conoideocrella luteorostrata (Hypocreales: Clavicipitaceae), a potential biocontrol fungus for elongate hemlock scale in United States Christmas tree production areas.</title>
        <authorList>
            <person name="Barrett H."/>
            <person name="Lovett B."/>
            <person name="Macias A.M."/>
            <person name="Stajich J.E."/>
            <person name="Kasson M.T."/>
        </authorList>
    </citation>
    <scope>NUCLEOTIDE SEQUENCE</scope>
    <source>
        <strain evidence="11">ARSEF 14590</strain>
    </source>
</reference>
<organism evidence="11 12">
    <name type="scientific">Conoideocrella luteorostrata</name>
    <dbReference type="NCBI Taxonomy" id="1105319"/>
    <lineage>
        <taxon>Eukaryota</taxon>
        <taxon>Fungi</taxon>
        <taxon>Dikarya</taxon>
        <taxon>Ascomycota</taxon>
        <taxon>Pezizomycotina</taxon>
        <taxon>Sordariomycetes</taxon>
        <taxon>Hypocreomycetidae</taxon>
        <taxon>Hypocreales</taxon>
        <taxon>Clavicipitaceae</taxon>
        <taxon>Conoideocrella</taxon>
    </lineage>
</organism>
<proteinExistence type="inferred from homology"/>
<dbReference type="Pfam" id="PF04410">
    <property type="entry name" value="Gar1"/>
    <property type="match status" value="1"/>
</dbReference>
<protein>
    <recommendedName>
        <fullName evidence="3">H/ACA ribonucleoprotein complex non-core subunit NAF1</fullName>
    </recommendedName>
    <alternativeName>
        <fullName evidence="9">Nuclear assembly factor 1</fullName>
    </alternativeName>
</protein>
<dbReference type="AlphaFoldDB" id="A0AAJ0CVP9"/>
<evidence type="ECO:0000313" key="11">
    <source>
        <dbReference type="EMBL" id="KAK2605833.1"/>
    </source>
</evidence>
<dbReference type="Proteomes" id="UP001251528">
    <property type="component" value="Unassembled WGS sequence"/>
</dbReference>
<name>A0AAJ0CVP9_9HYPO</name>
<evidence type="ECO:0000256" key="4">
    <source>
        <dbReference type="ARBA" id="ARBA00022517"/>
    </source>
</evidence>
<feature type="compositionally biased region" description="Acidic residues" evidence="10">
    <location>
        <begin position="313"/>
        <end position="326"/>
    </location>
</feature>
<evidence type="ECO:0000256" key="3">
    <source>
        <dbReference type="ARBA" id="ARBA00021438"/>
    </source>
</evidence>
<dbReference type="PANTHER" id="PTHR31633">
    <property type="entry name" value="H/ACA RIBONUCLEOPROTEIN COMPLEX NON-CORE SUBUNIT NAF1"/>
    <property type="match status" value="1"/>
</dbReference>
<gene>
    <name evidence="11" type="ORF">QQS21_003787</name>
</gene>
<feature type="compositionally biased region" description="Gly residues" evidence="10">
    <location>
        <begin position="428"/>
        <end position="437"/>
    </location>
</feature>
<evidence type="ECO:0000313" key="12">
    <source>
        <dbReference type="Proteomes" id="UP001251528"/>
    </source>
</evidence>
<dbReference type="InterPro" id="IPR040309">
    <property type="entry name" value="Naf1"/>
</dbReference>
<dbReference type="FunFam" id="2.40.10.230:FF:000002">
    <property type="entry name" value="H/ACA ribonucleoprotein complex non-core subunit NAF1"/>
    <property type="match status" value="1"/>
</dbReference>
<feature type="compositionally biased region" description="Polar residues" evidence="10">
    <location>
        <begin position="351"/>
        <end position="365"/>
    </location>
</feature>
<dbReference type="InterPro" id="IPR007504">
    <property type="entry name" value="H/ACA_rnp_Gar1/Naf1"/>
</dbReference>
<dbReference type="Gene3D" id="2.40.10.230">
    <property type="entry name" value="Probable tRNA pseudouridine synthase domain"/>
    <property type="match status" value="1"/>
</dbReference>
<dbReference type="InterPro" id="IPR009000">
    <property type="entry name" value="Transl_B-barrel_sf"/>
</dbReference>
<feature type="compositionally biased region" description="Basic residues" evidence="10">
    <location>
        <begin position="332"/>
        <end position="341"/>
    </location>
</feature>
<sequence>MSDFQIPGLGQAKPNETLPPLPADVLAAAASVGEADVPSEPTTDIKLKPNHANDPNVAVQQNEVTDAMNLDQPESPPSLTSALEAAIGGLNNQPNAPEQPLPQTAEVELQNGQGEHPEWEVDSSPYESSSDSSSSDSSDEDSDIEGYEPLGVEETARLLMEAEGGSDDEGDRGKGSSAAQLRTKNEIAEEIIPKPDVNLTEDTKIEELGSIENIVDNIMLIKAITTGEYQVLDTGSVLCTAERKVIGAVAETIGKVLQPLYTVYFTSAEEIKELGLESGTKVFYPVEHASYVFTEPLKNLKGSDASNLHDEEVGVDEMEFSDDEKEAEYKRSLKQKKKDKWKNKNEPKTGGASNSNGTHPLSQEMSIDGGLNYDDDDGPYKPLTRPPGFGSGPVSTELYDPAARSGFRRGGRGGGGGDARGRGRGNRGRGSGRGGNRGAYAEPSRDGYSLPPQANQSYPPHVSQPYMPQATPPPTMPNFGFQFPGWPQPQAGQIHGQNDLPPPPPPPGWLNFSQGQDGTPNNAAATAFMSALMSQMQQQNRPAWGGQSQHSPGGQGQGQ</sequence>
<feature type="region of interest" description="Disordered" evidence="10">
    <location>
        <begin position="32"/>
        <end position="145"/>
    </location>
</feature>
<feature type="compositionally biased region" description="Polar residues" evidence="10">
    <location>
        <begin position="532"/>
        <end position="541"/>
    </location>
</feature>
<comment type="similarity">
    <text evidence="2">Belongs to the NAF1 family.</text>
</comment>
<feature type="compositionally biased region" description="Polar residues" evidence="10">
    <location>
        <begin position="511"/>
        <end position="524"/>
    </location>
</feature>
<evidence type="ECO:0000256" key="1">
    <source>
        <dbReference type="ARBA" id="ARBA00004123"/>
    </source>
</evidence>
<dbReference type="PANTHER" id="PTHR31633:SF1">
    <property type="entry name" value="H_ACA RIBONUCLEOPROTEIN COMPLEX NON-CORE SUBUNIT NAF1"/>
    <property type="match status" value="1"/>
</dbReference>
<dbReference type="GO" id="GO:0005634">
    <property type="term" value="C:nucleus"/>
    <property type="evidence" value="ECO:0007669"/>
    <property type="project" value="UniProtKB-SubCell"/>
</dbReference>
<comment type="caution">
    <text evidence="11">The sequence shown here is derived from an EMBL/GenBank/DDBJ whole genome shotgun (WGS) entry which is preliminary data.</text>
</comment>
<dbReference type="GO" id="GO:0000493">
    <property type="term" value="P:box H/ACA snoRNP assembly"/>
    <property type="evidence" value="ECO:0007669"/>
    <property type="project" value="InterPro"/>
</dbReference>
<keyword evidence="5" id="KW-0698">rRNA processing</keyword>
<evidence type="ECO:0000256" key="7">
    <source>
        <dbReference type="ARBA" id="ARBA00022884"/>
    </source>
</evidence>
<keyword evidence="6" id="KW-0597">Phosphoprotein</keyword>
<keyword evidence="7" id="KW-0694">RNA-binding</keyword>
<dbReference type="SUPFAM" id="SSF50447">
    <property type="entry name" value="Translation proteins"/>
    <property type="match status" value="1"/>
</dbReference>
<dbReference type="InterPro" id="IPR038664">
    <property type="entry name" value="Gar1/Naf1_Cbf5-bd_sf"/>
</dbReference>
<evidence type="ECO:0000256" key="6">
    <source>
        <dbReference type="ARBA" id="ARBA00022553"/>
    </source>
</evidence>
<dbReference type="GO" id="GO:0005732">
    <property type="term" value="C:sno(s)RNA-containing ribonucleoprotein complex"/>
    <property type="evidence" value="ECO:0007669"/>
    <property type="project" value="InterPro"/>
</dbReference>
<evidence type="ECO:0000256" key="9">
    <source>
        <dbReference type="ARBA" id="ARBA00076743"/>
    </source>
</evidence>
<keyword evidence="8" id="KW-0539">Nucleus</keyword>